<keyword evidence="2" id="KW-1185">Reference proteome</keyword>
<name>A0A195B6P8_9HYME</name>
<sequence length="145" mass="16599">MRKRVGQEVVETMKCEKNEGRRYRCLARNRRGQGRGQSYCRGTVPPTFFSKYLKIENHQSRAKKLFADNFQCSKVKRTLRFGLLASVTEYKHNRVPTVNVISAISVFAINGQTEAGDELQDSLCHEKRTGIVRLRATIVSFTGDR</sequence>
<proteinExistence type="predicted"/>
<organism evidence="1 2">
    <name type="scientific">Atta colombica</name>
    <dbReference type="NCBI Taxonomy" id="520822"/>
    <lineage>
        <taxon>Eukaryota</taxon>
        <taxon>Metazoa</taxon>
        <taxon>Ecdysozoa</taxon>
        <taxon>Arthropoda</taxon>
        <taxon>Hexapoda</taxon>
        <taxon>Insecta</taxon>
        <taxon>Pterygota</taxon>
        <taxon>Neoptera</taxon>
        <taxon>Endopterygota</taxon>
        <taxon>Hymenoptera</taxon>
        <taxon>Apocrita</taxon>
        <taxon>Aculeata</taxon>
        <taxon>Formicoidea</taxon>
        <taxon>Formicidae</taxon>
        <taxon>Myrmicinae</taxon>
        <taxon>Atta</taxon>
    </lineage>
</organism>
<protein>
    <submittedName>
        <fullName evidence="1">Uncharacterized protein</fullName>
    </submittedName>
</protein>
<dbReference type="Proteomes" id="UP000078540">
    <property type="component" value="Unassembled WGS sequence"/>
</dbReference>
<dbReference type="EMBL" id="KQ976574">
    <property type="protein sequence ID" value="KYM80188.1"/>
    <property type="molecule type" value="Genomic_DNA"/>
</dbReference>
<gene>
    <name evidence="1" type="ORF">ALC53_09282</name>
</gene>
<accession>A0A195B6P8</accession>
<reference evidence="1 2" key="1">
    <citation type="submission" date="2015-09" db="EMBL/GenBank/DDBJ databases">
        <title>Atta colombica WGS genome.</title>
        <authorList>
            <person name="Nygaard S."/>
            <person name="Hu H."/>
            <person name="Boomsma J."/>
            <person name="Zhang G."/>
        </authorList>
    </citation>
    <scope>NUCLEOTIDE SEQUENCE [LARGE SCALE GENOMIC DNA]</scope>
    <source>
        <strain evidence="1">Treedump-2</strain>
        <tissue evidence="1">Whole body</tissue>
    </source>
</reference>
<evidence type="ECO:0000313" key="1">
    <source>
        <dbReference type="EMBL" id="KYM80188.1"/>
    </source>
</evidence>
<evidence type="ECO:0000313" key="2">
    <source>
        <dbReference type="Proteomes" id="UP000078540"/>
    </source>
</evidence>
<dbReference type="AlphaFoldDB" id="A0A195B6P8"/>